<dbReference type="OrthoDB" id="10622500at2759"/>
<evidence type="ECO:0000256" key="3">
    <source>
        <dbReference type="SAM" id="SignalP"/>
    </source>
</evidence>
<name>A0A9W7AVC1_9STRA</name>
<feature type="compositionally biased region" description="Polar residues" evidence="2">
    <location>
        <begin position="169"/>
        <end position="178"/>
    </location>
</feature>
<keyword evidence="5" id="KW-1185">Reference proteome</keyword>
<evidence type="ECO:0000313" key="5">
    <source>
        <dbReference type="Proteomes" id="UP001165085"/>
    </source>
</evidence>
<feature type="signal peptide" evidence="3">
    <location>
        <begin position="1"/>
        <end position="24"/>
    </location>
</feature>
<gene>
    <name evidence="4" type="ORF">TrST_g8786</name>
</gene>
<sequence length="518" mass="56300">MFPRPTHSVTLAFLFVVVSYLSEGVMTLSSVDHFISYRISYRSDPNRESRRRESHMMRLGTGTEGGEELEAALKANEELKEQLRNLREAHEGLVGAGAADISSSEEVEEQLRSLKEAHEGLANSQDTRISTVYCRGDSGGQFIEQLFEGTLNLRGGASDDVSNGGDIETVSSENSCHVSSKKKKKKENKKKGKKTITKKTKTKEKKRIQTKDVLAEDKLTKQIMGKKNTKKKIKATLSSSSNSDESIRASIRSLSALTSPPSYLTSLSSTSLGLPPPPPTYSTLLSVTPSSPSLPPSPSSLLSLYLPPLLPSLLLSTLTLLSFLSSPTLPHLLTPSILRLLSTHILPSLKYISSTSHLTVYDYKATQEAVEIVRGGKAYKDGVLGCIVLVYEKVNPGFVKSFWNIIVWPAAVREGMNLAFLGKDVLQLLRKVYGKGGSKATENGEEKGGGTMRESYERIEGVAGAVVLMGVAGDTMVRFATGKAGWREIVLGVASGNAAWERVKAFSDWQRERAGGGE</sequence>
<dbReference type="EMBL" id="BRXY01000180">
    <property type="protein sequence ID" value="GMH74605.1"/>
    <property type="molecule type" value="Genomic_DNA"/>
</dbReference>
<keyword evidence="1" id="KW-0175">Coiled coil</keyword>
<feature type="region of interest" description="Disordered" evidence="2">
    <location>
        <begin position="45"/>
        <end position="65"/>
    </location>
</feature>
<dbReference type="AlphaFoldDB" id="A0A9W7AVC1"/>
<feature type="region of interest" description="Disordered" evidence="2">
    <location>
        <begin position="164"/>
        <end position="209"/>
    </location>
</feature>
<comment type="caution">
    <text evidence="4">The sequence shown here is derived from an EMBL/GenBank/DDBJ whole genome shotgun (WGS) entry which is preliminary data.</text>
</comment>
<protein>
    <submittedName>
        <fullName evidence="4">Uncharacterized protein</fullName>
    </submittedName>
</protein>
<feature type="chain" id="PRO_5040896785" evidence="3">
    <location>
        <begin position="25"/>
        <end position="518"/>
    </location>
</feature>
<evidence type="ECO:0000256" key="2">
    <source>
        <dbReference type="SAM" id="MobiDB-lite"/>
    </source>
</evidence>
<evidence type="ECO:0000313" key="4">
    <source>
        <dbReference type="EMBL" id="GMH74605.1"/>
    </source>
</evidence>
<reference evidence="5" key="1">
    <citation type="journal article" date="2023" name="Commun. Biol.">
        <title>Genome analysis of Parmales, the sister group of diatoms, reveals the evolutionary specialization of diatoms from phago-mixotrophs to photoautotrophs.</title>
        <authorList>
            <person name="Ban H."/>
            <person name="Sato S."/>
            <person name="Yoshikawa S."/>
            <person name="Yamada K."/>
            <person name="Nakamura Y."/>
            <person name="Ichinomiya M."/>
            <person name="Sato N."/>
            <person name="Blanc-Mathieu R."/>
            <person name="Endo H."/>
            <person name="Kuwata A."/>
            <person name="Ogata H."/>
        </authorList>
    </citation>
    <scope>NUCLEOTIDE SEQUENCE [LARGE SCALE GENOMIC DNA]</scope>
    <source>
        <strain evidence="5">NIES 3701</strain>
    </source>
</reference>
<evidence type="ECO:0000256" key="1">
    <source>
        <dbReference type="SAM" id="Coils"/>
    </source>
</evidence>
<keyword evidence="3" id="KW-0732">Signal</keyword>
<organism evidence="4 5">
    <name type="scientific">Triparma strigata</name>
    <dbReference type="NCBI Taxonomy" id="1606541"/>
    <lineage>
        <taxon>Eukaryota</taxon>
        <taxon>Sar</taxon>
        <taxon>Stramenopiles</taxon>
        <taxon>Ochrophyta</taxon>
        <taxon>Bolidophyceae</taxon>
        <taxon>Parmales</taxon>
        <taxon>Triparmaceae</taxon>
        <taxon>Triparma</taxon>
    </lineage>
</organism>
<dbReference type="Proteomes" id="UP001165085">
    <property type="component" value="Unassembled WGS sequence"/>
</dbReference>
<proteinExistence type="predicted"/>
<feature type="compositionally biased region" description="Basic residues" evidence="2">
    <location>
        <begin position="179"/>
        <end position="206"/>
    </location>
</feature>
<accession>A0A9W7AVC1</accession>
<feature type="coiled-coil region" evidence="1">
    <location>
        <begin position="66"/>
        <end position="124"/>
    </location>
</feature>
<feature type="compositionally biased region" description="Basic and acidic residues" evidence="2">
    <location>
        <begin position="45"/>
        <end position="56"/>
    </location>
</feature>